<feature type="active site" description="Proton acceptor" evidence="2">
    <location>
        <position position="277"/>
    </location>
</feature>
<dbReference type="InterPro" id="IPR002641">
    <property type="entry name" value="PNPLA_dom"/>
</dbReference>
<dbReference type="OrthoDB" id="323481at2"/>
<protein>
    <submittedName>
        <fullName evidence="4">Patatin</fullName>
    </submittedName>
</protein>
<dbReference type="Proteomes" id="UP000245765">
    <property type="component" value="Unassembled WGS sequence"/>
</dbReference>
<comment type="caution">
    <text evidence="4">The sequence shown here is derived from an EMBL/GenBank/DDBJ whole genome shotgun (WGS) entry which is preliminary data.</text>
</comment>
<dbReference type="AlphaFoldDB" id="A0A317F605"/>
<reference evidence="5" key="1">
    <citation type="submission" date="2018-05" db="EMBL/GenBank/DDBJ databases">
        <authorList>
            <person name="Du Z."/>
            <person name="Wang X."/>
        </authorList>
    </citation>
    <scope>NUCLEOTIDE SEQUENCE [LARGE SCALE GENOMIC DNA]</scope>
    <source>
        <strain evidence="5">CQN31</strain>
    </source>
</reference>
<feature type="short sequence motif" description="GXGXXG" evidence="2">
    <location>
        <begin position="102"/>
        <end position="107"/>
    </location>
</feature>
<evidence type="ECO:0000256" key="2">
    <source>
        <dbReference type="PROSITE-ProRule" id="PRU01161"/>
    </source>
</evidence>
<dbReference type="PROSITE" id="PS51318">
    <property type="entry name" value="TAT"/>
    <property type="match status" value="1"/>
</dbReference>
<dbReference type="SUPFAM" id="SSF52151">
    <property type="entry name" value="FabD/lysophospholipase-like"/>
    <property type="match status" value="1"/>
</dbReference>
<gene>
    <name evidence="4" type="ORF">DFH01_26470</name>
</gene>
<organism evidence="4 5">
    <name type="scientific">Falsiroseomonas bella</name>
    <dbReference type="NCBI Taxonomy" id="2184016"/>
    <lineage>
        <taxon>Bacteria</taxon>
        <taxon>Pseudomonadati</taxon>
        <taxon>Pseudomonadota</taxon>
        <taxon>Alphaproteobacteria</taxon>
        <taxon>Acetobacterales</taxon>
        <taxon>Roseomonadaceae</taxon>
        <taxon>Falsiroseomonas</taxon>
    </lineage>
</organism>
<keyword evidence="2" id="KW-0442">Lipid degradation</keyword>
<evidence type="ECO:0000256" key="1">
    <source>
        <dbReference type="ARBA" id="ARBA00023098"/>
    </source>
</evidence>
<dbReference type="InterPro" id="IPR006311">
    <property type="entry name" value="TAT_signal"/>
</dbReference>
<evidence type="ECO:0000313" key="4">
    <source>
        <dbReference type="EMBL" id="PWS34175.1"/>
    </source>
</evidence>
<accession>A0A317F605</accession>
<proteinExistence type="predicted"/>
<dbReference type="EMBL" id="QGNA01000008">
    <property type="protein sequence ID" value="PWS34175.1"/>
    <property type="molecule type" value="Genomic_DNA"/>
</dbReference>
<dbReference type="PROSITE" id="PS51635">
    <property type="entry name" value="PNPLA"/>
    <property type="match status" value="1"/>
</dbReference>
<evidence type="ECO:0000259" key="3">
    <source>
        <dbReference type="PROSITE" id="PS51635"/>
    </source>
</evidence>
<keyword evidence="2" id="KW-0378">Hydrolase</keyword>
<keyword evidence="1 2" id="KW-0443">Lipid metabolism</keyword>
<dbReference type="InterPro" id="IPR016035">
    <property type="entry name" value="Acyl_Trfase/lysoPLipase"/>
</dbReference>
<feature type="short sequence motif" description="DGA/G" evidence="2">
    <location>
        <begin position="277"/>
        <end position="279"/>
    </location>
</feature>
<evidence type="ECO:0000313" key="5">
    <source>
        <dbReference type="Proteomes" id="UP000245765"/>
    </source>
</evidence>
<name>A0A317F605_9PROT</name>
<dbReference type="GO" id="GO:0016042">
    <property type="term" value="P:lipid catabolic process"/>
    <property type="evidence" value="ECO:0007669"/>
    <property type="project" value="UniProtKB-UniRule"/>
</dbReference>
<sequence>MPDSRRPSNASRRRLLGVSLGIGSAALLPGCAIPPRLAAVPADRSRHARVLGLPNERFRIATPEGQAAFDREVVDALVRRRRALNLPEGAMVPALNLLAVSGGGENGAFGAGLLNGWTEHGTRPVFDLATGVSTGALTAPFAFLGPDWDGPLRDVYTSITPERVLRRRRITAAIFDDALADTSPLFETISHYLNERMLAAIAQGHQEGRLLLIGTADIDAQTPVVWNVGAIAASGHPRALDTVRRILLASAAIPGAFPPVMFDVTIDGEAHQEMHVDGGTFAQAFLYPSAVTSARRAAIARRQRVQPARAWIIRNGRLDSDWASVDRRSISIAARAVSTMIAASGFNDAVRLYFFAQRDGIDYNLAYIDQGFTQTLETPFEPTYMRALYAYGYDQARSGFEWAKTPPL</sequence>
<dbReference type="Gene3D" id="3.40.1090.10">
    <property type="entry name" value="Cytosolic phospholipase A2 catalytic domain"/>
    <property type="match status" value="1"/>
</dbReference>
<dbReference type="Pfam" id="PF01734">
    <property type="entry name" value="Patatin"/>
    <property type="match status" value="1"/>
</dbReference>
<feature type="domain" description="PNPLA" evidence="3">
    <location>
        <begin position="98"/>
        <end position="293"/>
    </location>
</feature>
<dbReference type="GO" id="GO:0016787">
    <property type="term" value="F:hydrolase activity"/>
    <property type="evidence" value="ECO:0007669"/>
    <property type="project" value="UniProtKB-UniRule"/>
</dbReference>
<feature type="short sequence motif" description="GXSXG" evidence="2">
    <location>
        <begin position="131"/>
        <end position="135"/>
    </location>
</feature>
<feature type="active site" description="Nucleophile" evidence="2">
    <location>
        <position position="133"/>
    </location>
</feature>
<keyword evidence="5" id="KW-1185">Reference proteome</keyword>
<dbReference type="RefSeq" id="WP_109873544.1">
    <property type="nucleotide sequence ID" value="NZ_QGNA01000008.1"/>
</dbReference>